<dbReference type="AlphaFoldDB" id="A0AAP5BHK2"/>
<dbReference type="InterPro" id="IPR036890">
    <property type="entry name" value="HATPase_C_sf"/>
</dbReference>
<name>A0AAP5BHK2_9BURK</name>
<organism evidence="2 4">
    <name type="scientific">Paraburkholderia madseniana</name>
    <dbReference type="NCBI Taxonomy" id="2599607"/>
    <lineage>
        <taxon>Bacteria</taxon>
        <taxon>Pseudomonadati</taxon>
        <taxon>Pseudomonadota</taxon>
        <taxon>Betaproteobacteria</taxon>
        <taxon>Burkholderiales</taxon>
        <taxon>Burkholderiaceae</taxon>
        <taxon>Paraburkholderia</taxon>
    </lineage>
</organism>
<dbReference type="RefSeq" id="WP_266260516.1">
    <property type="nucleotide sequence ID" value="NZ_JAMXWF010000032.1"/>
</dbReference>
<dbReference type="SUPFAM" id="SSF55874">
    <property type="entry name" value="ATPase domain of HSP90 chaperone/DNA topoisomerase II/histidine kinase"/>
    <property type="match status" value="1"/>
</dbReference>
<gene>
    <name evidence="2" type="ORF">NIE36_30525</name>
    <name evidence="1" type="ORF">OSB80_30590</name>
</gene>
<proteinExistence type="predicted"/>
<dbReference type="EMBL" id="JAMXWF010000032">
    <property type="protein sequence ID" value="MDQ6411493.1"/>
    <property type="molecule type" value="Genomic_DNA"/>
</dbReference>
<dbReference type="Proteomes" id="UP001209412">
    <property type="component" value="Unassembled WGS sequence"/>
</dbReference>
<dbReference type="Proteomes" id="UP001242288">
    <property type="component" value="Unassembled WGS sequence"/>
</dbReference>
<reference evidence="2" key="1">
    <citation type="submission" date="2022-06" db="EMBL/GenBank/DDBJ databases">
        <title>PHB producers.</title>
        <authorList>
            <person name="Besaury L."/>
        </authorList>
    </citation>
    <scope>NUCLEOTIDE SEQUENCE</scope>
    <source>
        <strain evidence="2 3">SEWS6</strain>
    </source>
</reference>
<evidence type="ECO:0000313" key="3">
    <source>
        <dbReference type="Proteomes" id="UP001209412"/>
    </source>
</evidence>
<dbReference type="EMBL" id="JAPKHW010000032">
    <property type="protein sequence ID" value="MCX4149675.1"/>
    <property type="molecule type" value="Genomic_DNA"/>
</dbReference>
<evidence type="ECO:0000313" key="1">
    <source>
        <dbReference type="EMBL" id="MCX4149675.1"/>
    </source>
</evidence>
<accession>A0AAP5BHK2</accession>
<evidence type="ECO:0000313" key="2">
    <source>
        <dbReference type="EMBL" id="MDQ6411493.1"/>
    </source>
</evidence>
<protein>
    <submittedName>
        <fullName evidence="2">Uncharacterized protein</fullName>
    </submittedName>
</protein>
<evidence type="ECO:0000313" key="4">
    <source>
        <dbReference type="Proteomes" id="UP001242288"/>
    </source>
</evidence>
<dbReference type="Gene3D" id="3.30.565.10">
    <property type="entry name" value="Histidine kinase-like ATPase, C-terminal domain"/>
    <property type="match status" value="1"/>
</dbReference>
<keyword evidence="3" id="KW-1185">Reference proteome</keyword>
<sequence length="64" mass="7246">MVNEAIREVVALIRAEATKHGISVETRLDDALPFVHGDRVKFQQVMLNLMMGKNSLAHTARRPY</sequence>
<comment type="caution">
    <text evidence="2">The sequence shown here is derived from an EMBL/GenBank/DDBJ whole genome shotgun (WGS) entry which is preliminary data.</text>
</comment>